<dbReference type="SUPFAM" id="SSF50978">
    <property type="entry name" value="WD40 repeat-like"/>
    <property type="match status" value="1"/>
</dbReference>
<feature type="repeat" description="WD" evidence="6">
    <location>
        <begin position="57"/>
        <end position="98"/>
    </location>
</feature>
<dbReference type="PRINTS" id="PR00320">
    <property type="entry name" value="GPROTEINBRPT"/>
</dbReference>
<evidence type="ECO:0000256" key="3">
    <source>
        <dbReference type="ARBA" id="ARBA00022574"/>
    </source>
</evidence>
<gene>
    <name evidence="7" type="ORF">K461DRAFT_327735</name>
</gene>
<dbReference type="InterPro" id="IPR051980">
    <property type="entry name" value="WD_repeat_MORG1"/>
</dbReference>
<keyword evidence="8" id="KW-1185">Reference proteome</keyword>
<feature type="repeat" description="WD" evidence="6">
    <location>
        <begin position="287"/>
        <end position="322"/>
    </location>
</feature>
<dbReference type="GO" id="GO:0000398">
    <property type="term" value="P:mRNA splicing, via spliceosome"/>
    <property type="evidence" value="ECO:0007669"/>
    <property type="project" value="TreeGrafter"/>
</dbReference>
<dbReference type="AlphaFoldDB" id="A0A9P4J1K1"/>
<keyword evidence="3 6" id="KW-0853">WD repeat</keyword>
<dbReference type="Pfam" id="PF00400">
    <property type="entry name" value="WD40"/>
    <property type="match status" value="4"/>
</dbReference>
<dbReference type="GO" id="GO:0005737">
    <property type="term" value="C:cytoplasm"/>
    <property type="evidence" value="ECO:0007669"/>
    <property type="project" value="UniProtKB-SubCell"/>
</dbReference>
<dbReference type="GO" id="GO:0071013">
    <property type="term" value="C:catalytic step 2 spliceosome"/>
    <property type="evidence" value="ECO:0007669"/>
    <property type="project" value="TreeGrafter"/>
</dbReference>
<dbReference type="InterPro" id="IPR015943">
    <property type="entry name" value="WD40/YVTN_repeat-like_dom_sf"/>
</dbReference>
<feature type="repeat" description="WD" evidence="6">
    <location>
        <begin position="12"/>
        <end position="45"/>
    </location>
</feature>
<dbReference type="PANTHER" id="PTHR22842">
    <property type="entry name" value="WD40 REPEAT PROTEIN"/>
    <property type="match status" value="1"/>
</dbReference>
<sequence length="322" mass="34966">MSTFPTSPIARLGGHNGQVLAVTFSSGTGQYVLTGSSDRSIRLFNPRLRKSPLIQTYAGHGYEVLDLHISSDNSRFASAGGDKVVYLWDVAAVTTLRRFAGHAGRVNAVRLAGEGESLVISGSYDGSVKVWDTKQRGERAVMSMGEARDSVSAVDVREWEVVVGSVDGRVRGYDFRMGRVETDAIGAPVTSVAMARAGDSYLVSTLDSTIRLMDRRDGKCLQTFRDEQFENKNYRIRSTFAAADALVISGSENGQVLVWDIMTGGIKHRLRHAQGLLSDGRASDKQESSKKDVVSAVAWNQLRKQWATAGGDGTVVVWGNED</sequence>
<feature type="repeat" description="WD" evidence="6">
    <location>
        <begin position="99"/>
        <end position="141"/>
    </location>
</feature>
<evidence type="ECO:0000256" key="4">
    <source>
        <dbReference type="ARBA" id="ARBA00022737"/>
    </source>
</evidence>
<dbReference type="OrthoDB" id="1068471at2759"/>
<protein>
    <submittedName>
        <fullName evidence="7">WD40 repeat-like protein</fullName>
    </submittedName>
</protein>
<evidence type="ECO:0000313" key="8">
    <source>
        <dbReference type="Proteomes" id="UP000799439"/>
    </source>
</evidence>
<comment type="caution">
    <text evidence="7">The sequence shown here is derived from an EMBL/GenBank/DDBJ whole genome shotgun (WGS) entry which is preliminary data.</text>
</comment>
<dbReference type="EMBL" id="ML996085">
    <property type="protein sequence ID" value="KAF2153451.1"/>
    <property type="molecule type" value="Genomic_DNA"/>
</dbReference>
<evidence type="ECO:0000256" key="1">
    <source>
        <dbReference type="ARBA" id="ARBA00004496"/>
    </source>
</evidence>
<dbReference type="InterPro" id="IPR020472">
    <property type="entry name" value="WD40_PAC1"/>
</dbReference>
<organism evidence="7 8">
    <name type="scientific">Myriangium duriaei CBS 260.36</name>
    <dbReference type="NCBI Taxonomy" id="1168546"/>
    <lineage>
        <taxon>Eukaryota</taxon>
        <taxon>Fungi</taxon>
        <taxon>Dikarya</taxon>
        <taxon>Ascomycota</taxon>
        <taxon>Pezizomycotina</taxon>
        <taxon>Dothideomycetes</taxon>
        <taxon>Dothideomycetidae</taxon>
        <taxon>Myriangiales</taxon>
        <taxon>Myriangiaceae</taxon>
        <taxon>Myriangium</taxon>
    </lineage>
</organism>
<dbReference type="CDD" id="cd00200">
    <property type="entry name" value="WD40"/>
    <property type="match status" value="1"/>
</dbReference>
<comment type="subcellular location">
    <subcellularLocation>
        <location evidence="1">Cytoplasm</location>
    </subcellularLocation>
</comment>
<evidence type="ECO:0000256" key="6">
    <source>
        <dbReference type="PROSITE-ProRule" id="PRU00221"/>
    </source>
</evidence>
<accession>A0A9P4J1K1</accession>
<keyword evidence="4" id="KW-0677">Repeat</keyword>
<dbReference type="Gene3D" id="2.130.10.10">
    <property type="entry name" value="YVTN repeat-like/Quinoprotein amine dehydrogenase"/>
    <property type="match status" value="2"/>
</dbReference>
<dbReference type="PANTHER" id="PTHR22842:SF3">
    <property type="entry name" value="WD REPEAT DOMAIN-CONTAINING PROTEIN 83"/>
    <property type="match status" value="1"/>
</dbReference>
<dbReference type="PROSITE" id="PS50294">
    <property type="entry name" value="WD_REPEATS_REGION"/>
    <property type="match status" value="4"/>
</dbReference>
<proteinExistence type="inferred from homology"/>
<reference evidence="7" key="1">
    <citation type="journal article" date="2020" name="Stud. Mycol.">
        <title>101 Dothideomycetes genomes: a test case for predicting lifestyles and emergence of pathogens.</title>
        <authorList>
            <person name="Haridas S."/>
            <person name="Albert R."/>
            <person name="Binder M."/>
            <person name="Bloem J."/>
            <person name="Labutti K."/>
            <person name="Salamov A."/>
            <person name="Andreopoulos B."/>
            <person name="Baker S."/>
            <person name="Barry K."/>
            <person name="Bills G."/>
            <person name="Bluhm B."/>
            <person name="Cannon C."/>
            <person name="Castanera R."/>
            <person name="Culley D."/>
            <person name="Daum C."/>
            <person name="Ezra D."/>
            <person name="Gonzalez J."/>
            <person name="Henrissat B."/>
            <person name="Kuo A."/>
            <person name="Liang C."/>
            <person name="Lipzen A."/>
            <person name="Lutzoni F."/>
            <person name="Magnuson J."/>
            <person name="Mondo S."/>
            <person name="Nolan M."/>
            <person name="Ohm R."/>
            <person name="Pangilinan J."/>
            <person name="Park H.-J."/>
            <person name="Ramirez L."/>
            <person name="Alfaro M."/>
            <person name="Sun H."/>
            <person name="Tritt A."/>
            <person name="Yoshinaga Y."/>
            <person name="Zwiers L.-H."/>
            <person name="Turgeon B."/>
            <person name="Goodwin S."/>
            <person name="Spatafora J."/>
            <person name="Crous P."/>
            <person name="Grigoriev I."/>
        </authorList>
    </citation>
    <scope>NUCLEOTIDE SEQUENCE</scope>
    <source>
        <strain evidence="7">CBS 260.36</strain>
    </source>
</reference>
<keyword evidence="2" id="KW-0963">Cytoplasm</keyword>
<evidence type="ECO:0000256" key="2">
    <source>
        <dbReference type="ARBA" id="ARBA00022490"/>
    </source>
</evidence>
<evidence type="ECO:0000256" key="5">
    <source>
        <dbReference type="ARBA" id="ARBA00038145"/>
    </source>
</evidence>
<evidence type="ECO:0000313" key="7">
    <source>
        <dbReference type="EMBL" id="KAF2153451.1"/>
    </source>
</evidence>
<name>A0A9P4J1K1_9PEZI</name>
<dbReference type="InterPro" id="IPR036322">
    <property type="entry name" value="WD40_repeat_dom_sf"/>
</dbReference>
<dbReference type="InterPro" id="IPR001680">
    <property type="entry name" value="WD40_rpt"/>
</dbReference>
<dbReference type="SMART" id="SM00320">
    <property type="entry name" value="WD40"/>
    <property type="match status" value="7"/>
</dbReference>
<comment type="similarity">
    <text evidence="5">Belongs to the WD repeat MORG1 family.</text>
</comment>
<dbReference type="Proteomes" id="UP000799439">
    <property type="component" value="Unassembled WGS sequence"/>
</dbReference>
<dbReference type="PROSITE" id="PS50082">
    <property type="entry name" value="WD_REPEATS_2"/>
    <property type="match status" value="4"/>
</dbReference>